<evidence type="ECO:0000313" key="2">
    <source>
        <dbReference type="Proteomes" id="UP000240481"/>
    </source>
</evidence>
<dbReference type="Proteomes" id="UP000240481">
    <property type="component" value="Unassembled WGS sequence"/>
</dbReference>
<evidence type="ECO:0000313" key="1">
    <source>
        <dbReference type="EMBL" id="PSW24521.1"/>
    </source>
</evidence>
<proteinExistence type="predicted"/>
<protein>
    <recommendedName>
        <fullName evidence="3">Lipoprotein</fullName>
    </recommendedName>
</protein>
<dbReference type="AlphaFoldDB" id="A0A0J8V5F2"/>
<dbReference type="PROSITE" id="PS51257">
    <property type="entry name" value="PROKAR_LIPOPROTEIN"/>
    <property type="match status" value="1"/>
</dbReference>
<accession>A0A0J8V5F2</accession>
<reference evidence="1 2" key="1">
    <citation type="submission" date="2018-01" db="EMBL/GenBank/DDBJ databases">
        <title>Whole genome sequencing of Histamine producing bacteria.</title>
        <authorList>
            <person name="Butler K."/>
        </authorList>
    </citation>
    <scope>NUCLEOTIDE SEQUENCE [LARGE SCALE GENOMIC DNA]</scope>
    <source>
        <strain evidence="1 2">DSM 24669</strain>
    </source>
</reference>
<gene>
    <name evidence="1" type="ORF">C9I94_10825</name>
</gene>
<sequence length="95" mass="10666">MKKLIGLFLAMVVFSGCSTIPEGAPKCTVQIRLDTPVFWCGENCVPVIEAPLVKTYKRFDKTLYRVRSLNVHGLLSESDIVTILPEKEICTKAYM</sequence>
<keyword evidence="2" id="KW-1185">Reference proteome</keyword>
<name>A0A0J8V5F2_9GAMM</name>
<dbReference type="RefSeq" id="WP_048900894.1">
    <property type="nucleotide sequence ID" value="NZ_AP024853.1"/>
</dbReference>
<organism evidence="1 2">
    <name type="scientific">Photobacterium swingsii</name>
    <dbReference type="NCBI Taxonomy" id="680026"/>
    <lineage>
        <taxon>Bacteria</taxon>
        <taxon>Pseudomonadati</taxon>
        <taxon>Pseudomonadota</taxon>
        <taxon>Gammaproteobacteria</taxon>
        <taxon>Vibrionales</taxon>
        <taxon>Vibrionaceae</taxon>
        <taxon>Photobacterium</taxon>
    </lineage>
</organism>
<dbReference type="EMBL" id="PYLZ01000005">
    <property type="protein sequence ID" value="PSW24521.1"/>
    <property type="molecule type" value="Genomic_DNA"/>
</dbReference>
<comment type="caution">
    <text evidence="1">The sequence shown here is derived from an EMBL/GenBank/DDBJ whole genome shotgun (WGS) entry which is preliminary data.</text>
</comment>
<evidence type="ECO:0008006" key="3">
    <source>
        <dbReference type="Google" id="ProtNLM"/>
    </source>
</evidence>